<dbReference type="RefSeq" id="WP_194502628.1">
    <property type="nucleotide sequence ID" value="NZ_JADIVZ010000002.1"/>
</dbReference>
<dbReference type="PANTHER" id="PTHR34219:SF1">
    <property type="entry name" value="PEPSY DOMAIN-CONTAINING PROTEIN"/>
    <property type="match status" value="1"/>
</dbReference>
<keyword evidence="2" id="KW-0812">Transmembrane</keyword>
<feature type="domain" description="PepSY" evidence="3">
    <location>
        <begin position="92"/>
        <end position="148"/>
    </location>
</feature>
<protein>
    <submittedName>
        <fullName evidence="4">PepSY domain-containing protein</fullName>
    </submittedName>
</protein>
<reference evidence="4" key="1">
    <citation type="submission" date="2020-11" db="EMBL/GenBank/DDBJ databases">
        <title>Nocardioides sp. CBS4Y-1, whole genome shotgun sequence.</title>
        <authorList>
            <person name="Tuo L."/>
        </authorList>
    </citation>
    <scope>NUCLEOTIDE SEQUENCE</scope>
    <source>
        <strain evidence="4">CBS4Y-1</strain>
    </source>
</reference>
<organism evidence="4 5">
    <name type="scientific">Nocardioides acrostichi</name>
    <dbReference type="NCBI Taxonomy" id="2784339"/>
    <lineage>
        <taxon>Bacteria</taxon>
        <taxon>Bacillati</taxon>
        <taxon>Actinomycetota</taxon>
        <taxon>Actinomycetes</taxon>
        <taxon>Propionibacteriales</taxon>
        <taxon>Nocardioidaceae</taxon>
        <taxon>Nocardioides</taxon>
    </lineage>
</organism>
<feature type="transmembrane region" description="Helical" evidence="2">
    <location>
        <begin position="39"/>
        <end position="63"/>
    </location>
</feature>
<dbReference type="Proteomes" id="UP000656804">
    <property type="component" value="Unassembled WGS sequence"/>
</dbReference>
<evidence type="ECO:0000256" key="1">
    <source>
        <dbReference type="SAM" id="MobiDB-lite"/>
    </source>
</evidence>
<dbReference type="Pfam" id="PF03413">
    <property type="entry name" value="PepSY"/>
    <property type="match status" value="1"/>
</dbReference>
<evidence type="ECO:0000313" key="4">
    <source>
        <dbReference type="EMBL" id="MBF4161415.1"/>
    </source>
</evidence>
<feature type="region of interest" description="Disordered" evidence="1">
    <location>
        <begin position="479"/>
        <end position="504"/>
    </location>
</feature>
<gene>
    <name evidence="4" type="ORF">ISG29_06895</name>
</gene>
<feature type="region of interest" description="Disordered" evidence="1">
    <location>
        <begin position="1"/>
        <end position="26"/>
    </location>
</feature>
<evidence type="ECO:0000256" key="2">
    <source>
        <dbReference type="SAM" id="Phobius"/>
    </source>
</evidence>
<dbReference type="AlphaFoldDB" id="A0A930V0E4"/>
<sequence length="504" mass="54921">MTTDLSTPDHSPPVGTHPRRTAPSDRATKGGLFRAVWRWHFFASFLVVPVLLVLATTGLIYLLRFQIEPLLHADLMRVDVPSDTQAAATTKTYDTQLEAVRSAYPGATVESLTEPGAADEPTRFTITTADGGGRDVFVDPYDGRVLGSLNPETTLSGYAVRLHANLMAGRLGDTIMEIGACWAIVMALTGYYLFVRGRRARRRQARAARRGARLRTRHATVGLVVGVGLLYLLVSGLPWTGFWGAQVQSLATDRGSSLWSTDPGAVSDPTSTLDESLPHSHTGTVPWGMEDSEVPQSERTDDGSVANIETAVAVAGERGLRHPFTIALPSEDLADPGVYSVIGYAFDAPSDERTVHVDRYGGQVVSTYGFDDYPLLAKVVSHGIGLHEGRSWGLWSFWGAALMCVAVMFMCVTGPLMWWRRRPRGSGRLGAPRGRMPLRATPALLVGFVALGVFLPLFGLSLVVVLALDQLVLRRVTENGRSDPGSRRRHRRRCRRSPPSARVL</sequence>
<feature type="transmembrane region" description="Helical" evidence="2">
    <location>
        <begin position="440"/>
        <end position="468"/>
    </location>
</feature>
<dbReference type="PANTHER" id="PTHR34219">
    <property type="entry name" value="IRON-REGULATED INNER MEMBRANE PROTEIN-RELATED"/>
    <property type="match status" value="1"/>
</dbReference>
<evidence type="ECO:0000313" key="5">
    <source>
        <dbReference type="Proteomes" id="UP000656804"/>
    </source>
</evidence>
<dbReference type="Pfam" id="PF03929">
    <property type="entry name" value="PepSY_TM"/>
    <property type="match status" value="1"/>
</dbReference>
<feature type="transmembrane region" description="Helical" evidence="2">
    <location>
        <begin position="395"/>
        <end position="419"/>
    </location>
</feature>
<comment type="caution">
    <text evidence="4">The sequence shown here is derived from an EMBL/GenBank/DDBJ whole genome shotgun (WGS) entry which is preliminary data.</text>
</comment>
<feature type="compositionally biased region" description="Polar residues" evidence="1">
    <location>
        <begin position="268"/>
        <end position="283"/>
    </location>
</feature>
<evidence type="ECO:0000259" key="3">
    <source>
        <dbReference type="Pfam" id="PF03413"/>
    </source>
</evidence>
<feature type="transmembrane region" description="Helical" evidence="2">
    <location>
        <begin position="216"/>
        <end position="234"/>
    </location>
</feature>
<keyword evidence="5" id="KW-1185">Reference proteome</keyword>
<feature type="compositionally biased region" description="Basic residues" evidence="1">
    <location>
        <begin position="487"/>
        <end position="496"/>
    </location>
</feature>
<dbReference type="InterPro" id="IPR025711">
    <property type="entry name" value="PepSY"/>
</dbReference>
<feature type="transmembrane region" description="Helical" evidence="2">
    <location>
        <begin position="175"/>
        <end position="195"/>
    </location>
</feature>
<accession>A0A930V0E4</accession>
<proteinExistence type="predicted"/>
<dbReference type="InterPro" id="IPR005625">
    <property type="entry name" value="PepSY-ass_TM"/>
</dbReference>
<keyword evidence="2" id="KW-1133">Transmembrane helix</keyword>
<dbReference type="EMBL" id="JADIVZ010000002">
    <property type="protein sequence ID" value="MBF4161415.1"/>
    <property type="molecule type" value="Genomic_DNA"/>
</dbReference>
<keyword evidence="2" id="KW-0472">Membrane</keyword>
<name>A0A930V0E4_9ACTN</name>
<feature type="region of interest" description="Disordered" evidence="1">
    <location>
        <begin position="258"/>
        <end position="301"/>
    </location>
</feature>